<dbReference type="KEGG" id="lpil:LIP_2255"/>
<evidence type="ECO:0000313" key="8">
    <source>
        <dbReference type="Proteomes" id="UP000065807"/>
    </source>
</evidence>
<comment type="subcellular location">
    <subcellularLocation>
        <location evidence="1">Cell membrane</location>
        <topology evidence="1">Multi-pass membrane protein</topology>
    </subcellularLocation>
</comment>
<dbReference type="InterPro" id="IPR002797">
    <property type="entry name" value="Polysacc_synth"/>
</dbReference>
<evidence type="ECO:0000256" key="1">
    <source>
        <dbReference type="ARBA" id="ARBA00004651"/>
    </source>
</evidence>
<keyword evidence="4 6" id="KW-1133">Transmembrane helix</keyword>
<reference evidence="8" key="1">
    <citation type="submission" date="2015-07" db="EMBL/GenBank/DDBJ databases">
        <title>Complete genome sequence and phylogenetic analysis of Limnochorda pilosa.</title>
        <authorList>
            <person name="Watanabe M."/>
            <person name="Kojima H."/>
            <person name="Fukui M."/>
        </authorList>
    </citation>
    <scope>NUCLEOTIDE SEQUENCE [LARGE SCALE GENOMIC DNA]</scope>
    <source>
        <strain evidence="8">HC45</strain>
    </source>
</reference>
<dbReference type="STRING" id="1555112.LIP_2255"/>
<feature type="transmembrane region" description="Helical" evidence="6">
    <location>
        <begin position="468"/>
        <end position="489"/>
    </location>
</feature>
<evidence type="ECO:0000256" key="6">
    <source>
        <dbReference type="SAM" id="Phobius"/>
    </source>
</evidence>
<feature type="transmembrane region" description="Helical" evidence="6">
    <location>
        <begin position="273"/>
        <end position="297"/>
    </location>
</feature>
<name>A0A0K2SLU7_LIMPI</name>
<dbReference type="OrthoDB" id="9180265at2"/>
<dbReference type="AlphaFoldDB" id="A0A0K2SLU7"/>
<evidence type="ECO:0000256" key="2">
    <source>
        <dbReference type="ARBA" id="ARBA00022475"/>
    </source>
</evidence>
<reference evidence="8" key="2">
    <citation type="journal article" date="2016" name="Int. J. Syst. Evol. Microbiol.">
        <title>Complete genome sequence and cell structure of Limnochorda pilosa, a Gram-negative spore-former within the phylum Firmicutes.</title>
        <authorList>
            <person name="Watanabe M."/>
            <person name="Kojima H."/>
            <person name="Fukui M."/>
        </authorList>
    </citation>
    <scope>NUCLEOTIDE SEQUENCE [LARGE SCALE GENOMIC DNA]</scope>
    <source>
        <strain evidence="8">HC45</strain>
    </source>
</reference>
<dbReference type="PANTHER" id="PTHR30250">
    <property type="entry name" value="PST FAMILY PREDICTED COLANIC ACID TRANSPORTER"/>
    <property type="match status" value="1"/>
</dbReference>
<organism evidence="7 8">
    <name type="scientific">Limnochorda pilosa</name>
    <dbReference type="NCBI Taxonomy" id="1555112"/>
    <lineage>
        <taxon>Bacteria</taxon>
        <taxon>Bacillati</taxon>
        <taxon>Bacillota</taxon>
        <taxon>Limnochordia</taxon>
        <taxon>Limnochordales</taxon>
        <taxon>Limnochordaceae</taxon>
        <taxon>Limnochorda</taxon>
    </lineage>
</organism>
<evidence type="ECO:0000256" key="3">
    <source>
        <dbReference type="ARBA" id="ARBA00022692"/>
    </source>
</evidence>
<keyword evidence="8" id="KW-1185">Reference proteome</keyword>
<sequence length="501" mass="54414">MVSLDSTILTQKALRRFGVDAIGYLVAKLIPALTGFLSAFIFTRLFSPEDYGTYSLIVAIVTPATILVAEWGAQPLGRFFSEFHVTGHGEVYRTLLKRLAKSVLLVAVVVATIMLVYGRQAWGARASVAAALWLIVESLGHVLVPILPASLDAQSYRLYEVGRSVLKLSLSVLLVWAFQPAIDLLLWGSALGASIMTVPLLERVRAHVRLPRGEVERPSFALSQHEIRKQFGRFVGYGLPMMGWFFSSQLLAVGDRYVISIFLGSQAVGLYSATYNVVSGISGLLSGPVTFAAFPIIMRMWAEGQIVETRRVLSEMTVWYFLLGFGLIAGLALVGQDLAAMILGPSFRPGWVIALPVVTGMVFWNASILGHKSLELSEQTKLMLVAALAAATFNVAANLLVVPLYGIEAAAFTTLSSYALYAVVIWILSRRTAVPWDIPWKAVGVVLVVAVGSFGVTKILLIEGVWGAILKGSAFTVLHLGLSVAYLGHARRKPGPLRRNR</sequence>
<feature type="transmembrane region" description="Helical" evidence="6">
    <location>
        <begin position="318"/>
        <end position="344"/>
    </location>
</feature>
<evidence type="ECO:0000256" key="4">
    <source>
        <dbReference type="ARBA" id="ARBA00022989"/>
    </source>
</evidence>
<gene>
    <name evidence="7" type="ORF">LIP_2255</name>
</gene>
<feature type="transmembrane region" description="Helical" evidence="6">
    <location>
        <begin position="350"/>
        <end position="370"/>
    </location>
</feature>
<feature type="transmembrane region" description="Helical" evidence="6">
    <location>
        <begin position="128"/>
        <end position="149"/>
    </location>
</feature>
<accession>A0A0K2SLU7</accession>
<dbReference type="InterPro" id="IPR050833">
    <property type="entry name" value="Poly_Biosynth_Transport"/>
</dbReference>
<keyword evidence="5 6" id="KW-0472">Membrane</keyword>
<feature type="transmembrane region" description="Helical" evidence="6">
    <location>
        <begin position="21"/>
        <end position="42"/>
    </location>
</feature>
<dbReference type="PANTHER" id="PTHR30250:SF11">
    <property type="entry name" value="O-ANTIGEN TRANSPORTER-RELATED"/>
    <property type="match status" value="1"/>
</dbReference>
<feature type="transmembrane region" description="Helical" evidence="6">
    <location>
        <begin position="440"/>
        <end position="462"/>
    </location>
</feature>
<feature type="transmembrane region" description="Helical" evidence="6">
    <location>
        <begin position="103"/>
        <end position="122"/>
    </location>
</feature>
<dbReference type="Pfam" id="PF01943">
    <property type="entry name" value="Polysacc_synt"/>
    <property type="match status" value="1"/>
</dbReference>
<feature type="transmembrane region" description="Helical" evidence="6">
    <location>
        <begin position="409"/>
        <end position="428"/>
    </location>
</feature>
<proteinExistence type="predicted"/>
<protein>
    <submittedName>
        <fullName evidence="7">Polysaccharide biosynthesis protein</fullName>
    </submittedName>
</protein>
<keyword evidence="3 6" id="KW-0812">Transmembrane</keyword>
<dbReference type="GO" id="GO:0005886">
    <property type="term" value="C:plasma membrane"/>
    <property type="evidence" value="ECO:0007669"/>
    <property type="project" value="UniProtKB-SubCell"/>
</dbReference>
<keyword evidence="2" id="KW-1003">Cell membrane</keyword>
<feature type="transmembrane region" description="Helical" evidence="6">
    <location>
        <begin position="234"/>
        <end position="253"/>
    </location>
</feature>
<evidence type="ECO:0000313" key="7">
    <source>
        <dbReference type="EMBL" id="BAS28096.1"/>
    </source>
</evidence>
<dbReference type="PATRIC" id="fig|1555112.3.peg.2297"/>
<evidence type="ECO:0000256" key="5">
    <source>
        <dbReference type="ARBA" id="ARBA00023136"/>
    </source>
</evidence>
<feature type="transmembrane region" description="Helical" evidence="6">
    <location>
        <begin position="54"/>
        <end position="73"/>
    </location>
</feature>
<dbReference type="RefSeq" id="WP_082726186.1">
    <property type="nucleotide sequence ID" value="NZ_AP014924.1"/>
</dbReference>
<dbReference type="EMBL" id="AP014924">
    <property type="protein sequence ID" value="BAS28096.1"/>
    <property type="molecule type" value="Genomic_DNA"/>
</dbReference>
<feature type="transmembrane region" description="Helical" evidence="6">
    <location>
        <begin position="382"/>
        <end position="403"/>
    </location>
</feature>
<dbReference type="Proteomes" id="UP000065807">
    <property type="component" value="Chromosome"/>
</dbReference>